<keyword evidence="9" id="KW-1185">Reference proteome</keyword>
<protein>
    <submittedName>
        <fullName evidence="7">AAA family ATPase</fullName>
    </submittedName>
</protein>
<dbReference type="EMBL" id="KI546057">
    <property type="protein sequence ID" value="EST46894.1"/>
    <property type="molecule type" value="Genomic_DNA"/>
</dbReference>
<keyword evidence="1" id="KW-0677">Repeat</keyword>
<feature type="domain" description="AAA+ ATPase" evidence="6">
    <location>
        <begin position="108"/>
        <end position="246"/>
    </location>
</feature>
<keyword evidence="2 4" id="KW-0547">Nucleotide-binding</keyword>
<evidence type="ECO:0000256" key="2">
    <source>
        <dbReference type="ARBA" id="ARBA00022741"/>
    </source>
</evidence>
<reference evidence="7 8" key="1">
    <citation type="journal article" date="2014" name="PLoS Genet.">
        <title>The Genome of Spironucleus salmonicida Highlights a Fish Pathogen Adapted to Fluctuating Environments.</title>
        <authorList>
            <person name="Xu F."/>
            <person name="Jerlstrom-Hultqvist J."/>
            <person name="Einarsson E."/>
            <person name="Astvaldsson A."/>
            <person name="Svard S.G."/>
            <person name="Andersson J.O."/>
        </authorList>
    </citation>
    <scope>NUCLEOTIDE SEQUENCE</scope>
    <source>
        <strain evidence="8">ATCC 50377</strain>
    </source>
</reference>
<dbReference type="GO" id="GO:0042254">
    <property type="term" value="P:ribosome biogenesis"/>
    <property type="evidence" value="ECO:0007669"/>
    <property type="project" value="TreeGrafter"/>
</dbReference>
<accession>V6M148</accession>
<evidence type="ECO:0000256" key="3">
    <source>
        <dbReference type="ARBA" id="ARBA00022840"/>
    </source>
</evidence>
<feature type="domain" description="AAA+ ATPase" evidence="6">
    <location>
        <begin position="363"/>
        <end position="501"/>
    </location>
</feature>
<dbReference type="InterPro" id="IPR003593">
    <property type="entry name" value="AAA+_ATPase"/>
</dbReference>
<evidence type="ECO:0000313" key="8">
    <source>
        <dbReference type="EMBL" id="KAH0571213.1"/>
    </source>
</evidence>
<evidence type="ECO:0000259" key="6">
    <source>
        <dbReference type="SMART" id="SM00382"/>
    </source>
</evidence>
<evidence type="ECO:0000256" key="1">
    <source>
        <dbReference type="ARBA" id="ARBA00022737"/>
    </source>
</evidence>
<dbReference type="Proteomes" id="UP000018208">
    <property type="component" value="Unassembled WGS sequence"/>
</dbReference>
<organism evidence="7">
    <name type="scientific">Spironucleus salmonicida</name>
    <dbReference type="NCBI Taxonomy" id="348837"/>
    <lineage>
        <taxon>Eukaryota</taxon>
        <taxon>Metamonada</taxon>
        <taxon>Diplomonadida</taxon>
        <taxon>Hexamitidae</taxon>
        <taxon>Hexamitinae</taxon>
        <taxon>Spironucleus</taxon>
    </lineage>
</organism>
<gene>
    <name evidence="7" type="ORF">SS50377_13047</name>
    <name evidence="8" type="ORF">SS50377_27513</name>
</gene>
<dbReference type="AlphaFoldDB" id="V6M148"/>
<evidence type="ECO:0000313" key="7">
    <source>
        <dbReference type="EMBL" id="EST46894.1"/>
    </source>
</evidence>
<dbReference type="InterPro" id="IPR003960">
    <property type="entry name" value="ATPase_AAA_CS"/>
</dbReference>
<dbReference type="InterPro" id="IPR041569">
    <property type="entry name" value="AAA_lid_3"/>
</dbReference>
<feature type="region of interest" description="Disordered" evidence="5">
    <location>
        <begin position="37"/>
        <end position="61"/>
    </location>
</feature>
<dbReference type="GO" id="GO:0005524">
    <property type="term" value="F:ATP binding"/>
    <property type="evidence" value="ECO:0007669"/>
    <property type="project" value="UniProtKB-KW"/>
</dbReference>
<dbReference type="Gene3D" id="3.40.50.300">
    <property type="entry name" value="P-loop containing nucleotide triphosphate hydrolases"/>
    <property type="match status" value="2"/>
</dbReference>
<dbReference type="GO" id="GO:0016887">
    <property type="term" value="F:ATP hydrolysis activity"/>
    <property type="evidence" value="ECO:0007669"/>
    <property type="project" value="InterPro"/>
</dbReference>
<reference evidence="8" key="2">
    <citation type="submission" date="2020-12" db="EMBL/GenBank/DDBJ databases">
        <title>New Spironucleus salmonicida genome in near-complete chromosomes.</title>
        <authorList>
            <person name="Xu F."/>
            <person name="Kurt Z."/>
            <person name="Jimenez-Gonzalez A."/>
            <person name="Astvaldsson A."/>
            <person name="Andersson J.O."/>
            <person name="Svard S.G."/>
        </authorList>
    </citation>
    <scope>NUCLEOTIDE SEQUENCE</scope>
    <source>
        <strain evidence="8">ATCC 50377</strain>
    </source>
</reference>
<dbReference type="PANTHER" id="PTHR23077:SF171">
    <property type="entry name" value="NUCLEAR VALOSIN-CONTAINING PROTEIN-LIKE"/>
    <property type="match status" value="1"/>
</dbReference>
<comment type="similarity">
    <text evidence="4">Belongs to the AAA ATPase family.</text>
</comment>
<dbReference type="Pfam" id="PF00004">
    <property type="entry name" value="AAA"/>
    <property type="match status" value="2"/>
</dbReference>
<evidence type="ECO:0000256" key="4">
    <source>
        <dbReference type="RuleBase" id="RU003651"/>
    </source>
</evidence>
<sequence length="593" mass="65272">MDNSESFSSSFSKSTKTVIAPDLFKLQAGVTTIRTKSWTDTNKPAPKATTQVPAQKSQQITDSELPVCSSPQKITLTELPSFQKFFPRVNELVMPSLTQPYLFKPSSPPVGILLTGPCGCGKTAFANAIANEFLSSIPKLSFFGVIGTQLIASKTGDTERQIREIFALAEAANPSIILIDQLEAIAADSSGSTREYERRVVAQLCTCLDSVKNVFVIATAQEAGKIDKQLRRPGRFDCEIEIPIPGRADRQLVIQQIVGNSLEKAEVAQLARITPGYVPADLRALHREAVIYMWKNDIQMNMVCFEQSINMVQPISRREGLATVPDTSLDDIGGLVQVKKELDLWILKPIQNPEFYKQLGLQTSAGVILYGAPGNGKTLLGKALANQAECNFISVKGPELLNQYVGESERAVRQLFEKARSARPVIVFLDECECLCRQRGSGSNSEVTDRVVNQFLTELDGVCSDREGVFVVAATNRVDLLDRAIMRPGRLEKAIYVPLPNLSERVDILRKLMGKCKICSDVNNAVLEKICENMEGFSGADLQAVVREGGLNCVSRNGVEINAEDFVIGSGKVRRSVSDQDLHYYKQQEKQMQ</sequence>
<keyword evidence="3 4" id="KW-0067">ATP-binding</keyword>
<dbReference type="GO" id="GO:0003723">
    <property type="term" value="F:RNA binding"/>
    <property type="evidence" value="ECO:0007669"/>
    <property type="project" value="TreeGrafter"/>
</dbReference>
<evidence type="ECO:0000313" key="9">
    <source>
        <dbReference type="Proteomes" id="UP000018208"/>
    </source>
</evidence>
<dbReference type="InterPro" id="IPR003959">
    <property type="entry name" value="ATPase_AAA_core"/>
</dbReference>
<dbReference type="GO" id="GO:0005634">
    <property type="term" value="C:nucleus"/>
    <property type="evidence" value="ECO:0007669"/>
    <property type="project" value="TreeGrafter"/>
</dbReference>
<dbReference type="EMBL" id="AUWU02000007">
    <property type="protein sequence ID" value="KAH0571213.1"/>
    <property type="molecule type" value="Genomic_DNA"/>
</dbReference>
<dbReference type="PANTHER" id="PTHR23077">
    <property type="entry name" value="AAA-FAMILY ATPASE"/>
    <property type="match status" value="1"/>
</dbReference>
<dbReference type="PROSITE" id="PS00674">
    <property type="entry name" value="AAA"/>
    <property type="match status" value="1"/>
</dbReference>
<proteinExistence type="inferred from homology"/>
<dbReference type="InterPro" id="IPR050168">
    <property type="entry name" value="AAA_ATPase_domain"/>
</dbReference>
<dbReference type="OrthoDB" id="27435at2759"/>
<dbReference type="VEuPathDB" id="GiardiaDB:SS50377_27513"/>
<dbReference type="FunFam" id="3.40.50.300:FF:000018">
    <property type="entry name" value="Cell division control 48"/>
    <property type="match status" value="1"/>
</dbReference>
<dbReference type="GO" id="GO:1990275">
    <property type="term" value="F:preribosome binding"/>
    <property type="evidence" value="ECO:0007669"/>
    <property type="project" value="TreeGrafter"/>
</dbReference>
<evidence type="ECO:0000256" key="5">
    <source>
        <dbReference type="SAM" id="MobiDB-lite"/>
    </source>
</evidence>
<dbReference type="SMART" id="SM00382">
    <property type="entry name" value="AAA"/>
    <property type="match status" value="2"/>
</dbReference>
<name>V6M148_9EUKA</name>
<dbReference type="SUPFAM" id="SSF52540">
    <property type="entry name" value="P-loop containing nucleoside triphosphate hydrolases"/>
    <property type="match status" value="2"/>
</dbReference>
<dbReference type="Pfam" id="PF17862">
    <property type="entry name" value="AAA_lid_3"/>
    <property type="match status" value="2"/>
</dbReference>
<dbReference type="Gene3D" id="1.10.8.60">
    <property type="match status" value="2"/>
</dbReference>
<dbReference type="InterPro" id="IPR027417">
    <property type="entry name" value="P-loop_NTPase"/>
</dbReference>